<organism evidence="1 2">
    <name type="scientific">Rhizobium leguminosarum</name>
    <dbReference type="NCBI Taxonomy" id="384"/>
    <lineage>
        <taxon>Bacteria</taxon>
        <taxon>Pseudomonadati</taxon>
        <taxon>Pseudomonadota</taxon>
        <taxon>Alphaproteobacteria</taxon>
        <taxon>Hyphomicrobiales</taxon>
        <taxon>Rhizobiaceae</taxon>
        <taxon>Rhizobium/Agrobacterium group</taxon>
        <taxon>Rhizobium</taxon>
    </lineage>
</organism>
<accession>A0ACD5F709</accession>
<dbReference type="Proteomes" id="UP000076193">
    <property type="component" value="Chromosome"/>
</dbReference>
<dbReference type="EMBL" id="CP171844">
    <property type="protein sequence ID" value="XKQ41175.1"/>
    <property type="molecule type" value="Genomic_DNA"/>
</dbReference>
<protein>
    <submittedName>
        <fullName evidence="1">Fic family protein</fullName>
    </submittedName>
</protein>
<proteinExistence type="predicted"/>
<name>A0ACD5F709_RHILE</name>
<evidence type="ECO:0000313" key="2">
    <source>
        <dbReference type="Proteomes" id="UP000076193"/>
    </source>
</evidence>
<sequence length="146" mass="16173">MHTNAGEYRPIPVIVGDYQPPEHYRVAALMDDFVNLVNRSWEATDPVTLACLVLWRLNHIHPFINGNGRTARAACYFVLCLKLGALLPGEKILPELLTENRDRYVVALRAADASLAEGALNLAELHSLVSELLDEQVDQVVEGNGE</sequence>
<reference evidence="1" key="1">
    <citation type="submission" date="2024-10" db="EMBL/GenBank/DDBJ databases">
        <title>Strain of Rhizobium-related bacteria isolated fromm roots of Vavilovia formosa.</title>
        <authorList>
            <person name="Kimeklis A."/>
            <person name="Afonin A."/>
        </authorList>
    </citation>
    <scope>NUCLEOTIDE SEQUENCE</scope>
    <source>
        <strain evidence="1">Vaf12</strain>
    </source>
</reference>
<evidence type="ECO:0000313" key="1">
    <source>
        <dbReference type="EMBL" id="XKQ41175.1"/>
    </source>
</evidence>
<gene>
    <name evidence="1" type="ORF">A4A59_004590</name>
</gene>